<dbReference type="EMBL" id="CP021112">
    <property type="protein sequence ID" value="ARQ00387.1"/>
    <property type="molecule type" value="Genomic_DNA"/>
</dbReference>
<evidence type="ECO:0000313" key="2">
    <source>
        <dbReference type="Proteomes" id="UP000194137"/>
    </source>
</evidence>
<reference evidence="1 2" key="1">
    <citation type="submission" date="2017-05" db="EMBL/GenBank/DDBJ databases">
        <title>Full genome sequence of Pseudorhodoplanes sinuspersici.</title>
        <authorList>
            <person name="Dastgheib S.M.M."/>
            <person name="Shavandi M."/>
            <person name="Tirandaz H."/>
        </authorList>
    </citation>
    <scope>NUCLEOTIDE SEQUENCE [LARGE SCALE GENOMIC DNA]</scope>
    <source>
        <strain evidence="1 2">RIPI110</strain>
    </source>
</reference>
<evidence type="ECO:0000313" key="1">
    <source>
        <dbReference type="EMBL" id="ARQ00387.1"/>
    </source>
</evidence>
<proteinExistence type="predicted"/>
<dbReference type="OrthoDB" id="7187254at2"/>
<gene>
    <name evidence="1" type="ORF">CAK95_15855</name>
</gene>
<protein>
    <submittedName>
        <fullName evidence="1">Uncharacterized protein</fullName>
    </submittedName>
</protein>
<dbReference type="Proteomes" id="UP000194137">
    <property type="component" value="Chromosome"/>
</dbReference>
<sequence length="277" mass="30273">MTDRESPVTEDELHAFVDGELPADRNAAVEAWLASHPDDAARVAAWKVQADAIRTRFGSTAHEAVPSHLKIESLLRSGRNWRAIAAAIAAAAFLIGGVAGWMARDTTEVTAAPGDPTDQIAQYALAAHKLYIGEIRHPVEVGATESHLTPWLSRRLGTSLRLPDFSAFDMKLLGGRLLPGENGPAALFMYENGNGDRITFYCTKLPAQQMSFRYYQSDNVAAIRWVVGDYGYVVSGPANKMRLKEFARAAFEQLENRAPPPPANRSSTEPVISRRGT</sequence>
<dbReference type="RefSeq" id="WP_086088783.1">
    <property type="nucleotide sequence ID" value="NZ_CP021112.1"/>
</dbReference>
<dbReference type="KEGG" id="psin:CAK95_15855"/>
<organism evidence="1 2">
    <name type="scientific">Pseudorhodoplanes sinuspersici</name>
    <dbReference type="NCBI Taxonomy" id="1235591"/>
    <lineage>
        <taxon>Bacteria</taxon>
        <taxon>Pseudomonadati</taxon>
        <taxon>Pseudomonadota</taxon>
        <taxon>Alphaproteobacteria</taxon>
        <taxon>Hyphomicrobiales</taxon>
        <taxon>Pseudorhodoplanes</taxon>
    </lineage>
</organism>
<keyword evidence="2" id="KW-1185">Reference proteome</keyword>
<dbReference type="STRING" id="1235591.CAK95_15855"/>
<name>A0A1W6ZSM5_9HYPH</name>
<accession>A0A1W6ZSM5</accession>
<dbReference type="AlphaFoldDB" id="A0A1W6ZSM5"/>